<sequence>MGRVWRWLTDPDIGERLLRDGVDDEDIADVVTKHWVVYVVPALVGAAGLAIWALFLFTRPSGAWFPFLAGLLVMAWGGVMALQRNIDRFVVTSDKVFRVHGLLNRREASMPLQRILDITVYKPLHGRILGFGHFTFESAAQEQGLREIRYVPRIDQRNLKIQEVQKRVGLRSKRAARPQA</sequence>
<dbReference type="PANTHER" id="PTHR37938:SF1">
    <property type="entry name" value="BLL0215 PROTEIN"/>
    <property type="match status" value="1"/>
</dbReference>
<dbReference type="PANTHER" id="PTHR37938">
    <property type="entry name" value="BLL0215 PROTEIN"/>
    <property type="match status" value="1"/>
</dbReference>
<evidence type="ECO:0000313" key="4">
    <source>
        <dbReference type="Proteomes" id="UP000281738"/>
    </source>
</evidence>
<dbReference type="Pfam" id="PF03703">
    <property type="entry name" value="bPH_2"/>
    <property type="match status" value="1"/>
</dbReference>
<feature type="transmembrane region" description="Helical" evidence="1">
    <location>
        <begin position="63"/>
        <end position="82"/>
    </location>
</feature>
<reference evidence="3 4" key="1">
    <citation type="submission" date="2018-11" db="EMBL/GenBank/DDBJ databases">
        <title>Sequencing the genomes of 1000 actinobacteria strains.</title>
        <authorList>
            <person name="Klenk H.-P."/>
        </authorList>
    </citation>
    <scope>NUCLEOTIDE SEQUENCE [LARGE SCALE GENOMIC DNA]</scope>
    <source>
        <strain evidence="3 4">DSM 12652</strain>
    </source>
</reference>
<keyword evidence="4" id="KW-1185">Reference proteome</keyword>
<dbReference type="Proteomes" id="UP000281738">
    <property type="component" value="Unassembled WGS sequence"/>
</dbReference>
<feature type="transmembrane region" description="Helical" evidence="1">
    <location>
        <begin position="35"/>
        <end position="57"/>
    </location>
</feature>
<evidence type="ECO:0000259" key="2">
    <source>
        <dbReference type="Pfam" id="PF03703"/>
    </source>
</evidence>
<dbReference type="AlphaFoldDB" id="A0A3N2CQS6"/>
<protein>
    <submittedName>
        <fullName evidence="3">PH (Pleckstrin Homology) domain-containing protein</fullName>
    </submittedName>
</protein>
<feature type="domain" description="YdbS-like PH" evidence="2">
    <location>
        <begin position="88"/>
        <end position="152"/>
    </location>
</feature>
<name>A0A3N2CQS6_9ACTN</name>
<keyword evidence="1" id="KW-0472">Membrane</keyword>
<dbReference type="EMBL" id="RKHO01000001">
    <property type="protein sequence ID" value="ROR89885.1"/>
    <property type="molecule type" value="Genomic_DNA"/>
</dbReference>
<accession>A0A3N2CQS6</accession>
<dbReference type="InterPro" id="IPR005182">
    <property type="entry name" value="YdbS-like_PH"/>
</dbReference>
<evidence type="ECO:0000313" key="3">
    <source>
        <dbReference type="EMBL" id="ROR89885.1"/>
    </source>
</evidence>
<dbReference type="RefSeq" id="WP_123389134.1">
    <property type="nucleotide sequence ID" value="NZ_RKHO01000001.1"/>
</dbReference>
<organism evidence="3 4">
    <name type="scientific">Nocardioides aurantiacus</name>
    <dbReference type="NCBI Taxonomy" id="86796"/>
    <lineage>
        <taxon>Bacteria</taxon>
        <taxon>Bacillati</taxon>
        <taxon>Actinomycetota</taxon>
        <taxon>Actinomycetes</taxon>
        <taxon>Propionibacteriales</taxon>
        <taxon>Nocardioidaceae</taxon>
        <taxon>Nocardioides</taxon>
    </lineage>
</organism>
<keyword evidence="1" id="KW-0812">Transmembrane</keyword>
<proteinExistence type="predicted"/>
<evidence type="ECO:0000256" key="1">
    <source>
        <dbReference type="SAM" id="Phobius"/>
    </source>
</evidence>
<comment type="caution">
    <text evidence="3">The sequence shown here is derived from an EMBL/GenBank/DDBJ whole genome shotgun (WGS) entry which is preliminary data.</text>
</comment>
<keyword evidence="1" id="KW-1133">Transmembrane helix</keyword>
<dbReference type="OrthoDB" id="3354538at2"/>
<gene>
    <name evidence="3" type="ORF">EDD33_0716</name>
</gene>